<feature type="region of interest" description="Disordered" evidence="1">
    <location>
        <begin position="1"/>
        <end position="30"/>
    </location>
</feature>
<reference evidence="2" key="1">
    <citation type="submission" date="2022-12" db="EMBL/GenBank/DDBJ databases">
        <title>Draft genome assemblies for two species of Escallonia (Escalloniales).</title>
        <authorList>
            <person name="Chanderbali A."/>
            <person name="Dervinis C."/>
            <person name="Anghel I."/>
            <person name="Soltis D."/>
            <person name="Soltis P."/>
            <person name="Zapata F."/>
        </authorList>
    </citation>
    <scope>NUCLEOTIDE SEQUENCE</scope>
    <source>
        <strain evidence="2">UCBG92.1500</strain>
        <tissue evidence="2">Leaf</tissue>
    </source>
</reference>
<keyword evidence="3" id="KW-1185">Reference proteome</keyword>
<dbReference type="EMBL" id="JAVXUO010002540">
    <property type="protein sequence ID" value="KAK2972022.1"/>
    <property type="molecule type" value="Genomic_DNA"/>
</dbReference>
<evidence type="ECO:0000256" key="1">
    <source>
        <dbReference type="SAM" id="MobiDB-lite"/>
    </source>
</evidence>
<comment type="caution">
    <text evidence="2">The sequence shown here is derived from an EMBL/GenBank/DDBJ whole genome shotgun (WGS) entry which is preliminary data.</text>
</comment>
<dbReference type="Proteomes" id="UP001187471">
    <property type="component" value="Unassembled WGS sequence"/>
</dbReference>
<sequence>MNPGSCSGVVEASETQGNKDVKRPRLPDPEREAWRNPLWFFMNVRERLFKDRMLKKKRLVVWDSSREPVVLHVPGFQYTK</sequence>
<name>A0AA88QLU4_9ASTE</name>
<evidence type="ECO:0000313" key="2">
    <source>
        <dbReference type="EMBL" id="KAK2972022.1"/>
    </source>
</evidence>
<evidence type="ECO:0000313" key="3">
    <source>
        <dbReference type="Proteomes" id="UP001187471"/>
    </source>
</evidence>
<accession>A0AA88QLU4</accession>
<protein>
    <submittedName>
        <fullName evidence="2">Uncharacterized protein</fullName>
    </submittedName>
</protein>
<proteinExistence type="predicted"/>
<dbReference type="AlphaFoldDB" id="A0AA88QLU4"/>
<organism evidence="2 3">
    <name type="scientific">Escallonia rubra</name>
    <dbReference type="NCBI Taxonomy" id="112253"/>
    <lineage>
        <taxon>Eukaryota</taxon>
        <taxon>Viridiplantae</taxon>
        <taxon>Streptophyta</taxon>
        <taxon>Embryophyta</taxon>
        <taxon>Tracheophyta</taxon>
        <taxon>Spermatophyta</taxon>
        <taxon>Magnoliopsida</taxon>
        <taxon>eudicotyledons</taxon>
        <taxon>Gunneridae</taxon>
        <taxon>Pentapetalae</taxon>
        <taxon>asterids</taxon>
        <taxon>campanulids</taxon>
        <taxon>Escalloniales</taxon>
        <taxon>Escalloniaceae</taxon>
        <taxon>Escallonia</taxon>
    </lineage>
</organism>
<feature type="compositionally biased region" description="Basic and acidic residues" evidence="1">
    <location>
        <begin position="17"/>
        <end position="30"/>
    </location>
</feature>
<gene>
    <name evidence="2" type="ORF">RJ640_005042</name>
</gene>